<proteinExistence type="predicted"/>
<evidence type="ECO:0000313" key="4">
    <source>
        <dbReference type="EMBL" id="KAH0211282.1"/>
    </source>
</evidence>
<name>A0A9P8G779_AURME</name>
<evidence type="ECO:0000259" key="2">
    <source>
        <dbReference type="Pfam" id="PF13391"/>
    </source>
</evidence>
<evidence type="ECO:0000313" key="3">
    <source>
        <dbReference type="EMBL" id="KAG9700436.1"/>
    </source>
</evidence>
<gene>
    <name evidence="3" type="ORF">KCU76_g762</name>
    <name evidence="4" type="ORF">KCV03_g9776</name>
</gene>
<comment type="caution">
    <text evidence="4">The sequence shown here is derived from an EMBL/GenBank/DDBJ whole genome shotgun (WGS) entry which is preliminary data.</text>
</comment>
<accession>A0A9P8G779</accession>
<sequence>MNAGPSSNTPSAHLILRQPVPAQPALPLSSFGGARPEHTVTFKHPGYPDQFGQNILLTLHAFDDVRGGLHCGTAHIACAIVACNAWDGYFSRTRDGNDRLDLQHDDLIFDKVLYFHVPSSDVKYPVYPDFANWAFPHDDLPPSWPRAPASDDDALDTDVLRAPPSSSTLTAAVLRRDKACVISGQRDCVERAHLCPRSEVDWFDKNGMAQYNINGQLVRDAVIDDITNAIALRSDLHTTFDAAKFVVVPKQDTWVAHFTHLTNDLGKLYHNTPVAIDKEVSANCLLARFAWAIFPLVSKFLMAGAARQVRTRVVQDGELTEVTELITAGQAKAKFAIGRSRSTSPRKRKVTDNGNDDADAQTPPLHRPKRRCRSFRDASSTATTIPDAITPRAAEEEGQIQQLKRLWLLRQRPDNPALYCCDPAAAEAADEAGIVGEKAWGGSHLCDECLGVEYRDPIEQDEPHD</sequence>
<dbReference type="Proteomes" id="UP000779574">
    <property type="component" value="Unassembled WGS sequence"/>
</dbReference>
<protein>
    <recommendedName>
        <fullName evidence="2">HNH nuclease domain-containing protein</fullName>
    </recommendedName>
</protein>
<dbReference type="InterPro" id="IPR003615">
    <property type="entry name" value="HNH_nuc"/>
</dbReference>
<reference evidence="4" key="2">
    <citation type="submission" date="2021-08" db="EMBL/GenBank/DDBJ databases">
        <authorList>
            <person name="Gostincar C."/>
            <person name="Sun X."/>
            <person name="Song Z."/>
            <person name="Gunde-Cimerman N."/>
        </authorList>
    </citation>
    <scope>NUCLEOTIDE SEQUENCE</scope>
    <source>
        <strain evidence="4">EXF-8016</strain>
        <strain evidence="3">EXF-9911</strain>
    </source>
</reference>
<feature type="non-terminal residue" evidence="4">
    <location>
        <position position="465"/>
    </location>
</feature>
<dbReference type="Pfam" id="PF13391">
    <property type="entry name" value="HNH_2"/>
    <property type="match status" value="1"/>
</dbReference>
<dbReference type="EMBL" id="JAHFYH010000142">
    <property type="protein sequence ID" value="KAH0211282.1"/>
    <property type="molecule type" value="Genomic_DNA"/>
</dbReference>
<dbReference type="Proteomes" id="UP000767238">
    <property type="component" value="Unassembled WGS sequence"/>
</dbReference>
<evidence type="ECO:0000256" key="1">
    <source>
        <dbReference type="SAM" id="MobiDB-lite"/>
    </source>
</evidence>
<evidence type="ECO:0000313" key="5">
    <source>
        <dbReference type="Proteomes" id="UP000767238"/>
    </source>
</evidence>
<reference evidence="4" key="1">
    <citation type="journal article" date="2021" name="J Fungi (Basel)">
        <title>Virulence traits and population genomics of the black yeast Aureobasidium melanogenum.</title>
        <authorList>
            <person name="Cernosa A."/>
            <person name="Sun X."/>
            <person name="Gostincar C."/>
            <person name="Fang C."/>
            <person name="Gunde-Cimerman N."/>
            <person name="Song Z."/>
        </authorList>
    </citation>
    <scope>NUCLEOTIDE SEQUENCE</scope>
    <source>
        <strain evidence="4">EXF-8016</strain>
        <strain evidence="3">EXF-9911</strain>
    </source>
</reference>
<dbReference type="EMBL" id="JAHFXF010000016">
    <property type="protein sequence ID" value="KAG9700436.1"/>
    <property type="molecule type" value="Genomic_DNA"/>
</dbReference>
<dbReference type="AlphaFoldDB" id="A0A9P8G779"/>
<feature type="region of interest" description="Disordered" evidence="1">
    <location>
        <begin position="337"/>
        <end position="396"/>
    </location>
</feature>
<organism evidence="4 5">
    <name type="scientific">Aureobasidium melanogenum</name>
    <name type="common">Aureobasidium pullulans var. melanogenum</name>
    <dbReference type="NCBI Taxonomy" id="46634"/>
    <lineage>
        <taxon>Eukaryota</taxon>
        <taxon>Fungi</taxon>
        <taxon>Dikarya</taxon>
        <taxon>Ascomycota</taxon>
        <taxon>Pezizomycotina</taxon>
        <taxon>Dothideomycetes</taxon>
        <taxon>Dothideomycetidae</taxon>
        <taxon>Dothideales</taxon>
        <taxon>Saccotheciaceae</taxon>
        <taxon>Aureobasidium</taxon>
    </lineage>
</organism>
<feature type="domain" description="HNH nuclease" evidence="2">
    <location>
        <begin position="180"/>
        <end position="248"/>
    </location>
</feature>